<evidence type="ECO:0000256" key="1">
    <source>
        <dbReference type="ARBA" id="ARBA00001863"/>
    </source>
</evidence>
<feature type="disulfide bond" evidence="9">
    <location>
        <begin position="20"/>
        <end position="46"/>
    </location>
</feature>
<dbReference type="Pfam" id="PF00723">
    <property type="entry name" value="Glyco_hydro_15"/>
    <property type="match status" value="1"/>
</dbReference>
<keyword evidence="13" id="KW-1185">Reference proteome</keyword>
<dbReference type="InterPro" id="IPR008928">
    <property type="entry name" value="6-hairpin_glycosidase_sf"/>
</dbReference>
<evidence type="ECO:0000256" key="10">
    <source>
        <dbReference type="SAM" id="SignalP"/>
    </source>
</evidence>
<dbReference type="OrthoDB" id="6123450at2759"/>
<dbReference type="Gene3D" id="4.10.110.10">
    <property type="entry name" value="Spasmolytic Protein, domain 1"/>
    <property type="match status" value="1"/>
</dbReference>
<dbReference type="PANTHER" id="PTHR31616:SF9">
    <property type="entry name" value="GLUCOAMYLASE, INTRACELLULAR SPORULATION-SPECIFIC"/>
    <property type="match status" value="1"/>
</dbReference>
<comment type="catalytic activity">
    <reaction evidence="1">
        <text>Hydrolysis of terminal (1-&gt;4)-linked alpha-D-glucose residues successively from non-reducing ends of the chains with release of beta-D-glucose.</text>
        <dbReference type="EC" id="3.2.1.3"/>
    </reaction>
</comment>
<evidence type="ECO:0000256" key="4">
    <source>
        <dbReference type="ARBA" id="ARBA00022801"/>
    </source>
</evidence>
<keyword evidence="6" id="KW-0119">Carbohydrate metabolism</keyword>
<evidence type="ECO:0000256" key="6">
    <source>
        <dbReference type="ARBA" id="ARBA00023277"/>
    </source>
</evidence>
<comment type="similarity">
    <text evidence="2">Belongs to the glycosyl hydrolase 15 family.</text>
</comment>
<dbReference type="CDD" id="cd00111">
    <property type="entry name" value="Trefoil"/>
    <property type="match status" value="1"/>
</dbReference>
<comment type="caution">
    <text evidence="12">The sequence shown here is derived from an EMBL/GenBank/DDBJ whole genome shotgun (WGS) entry which is preliminary data.</text>
</comment>
<feature type="signal peptide" evidence="10">
    <location>
        <begin position="1"/>
        <end position="17"/>
    </location>
</feature>
<dbReference type="PROSITE" id="PS51448">
    <property type="entry name" value="P_TREFOIL_2"/>
    <property type="match status" value="1"/>
</dbReference>
<dbReference type="SUPFAM" id="SSF48208">
    <property type="entry name" value="Six-hairpin glycosidases"/>
    <property type="match status" value="1"/>
</dbReference>
<dbReference type="EC" id="3.2.1.3" evidence="3"/>
<sequence length="513" mass="58735">MKYLILVILLLAQQTYSQRCSVEGSDRKDCGKVGSTQETCEKSGCCWNPSPNKDQQNSFFTQILAYFYGDEDDNYPYCFYPQNICEEYNFTPVGTEIFPDDWFDGMYDRYFDNINVLGNGGVCAAPGMGAETAGSYFYHWMRDGALTMRSFMELNDNDFSKIKYNMNKYVSWVENVQHKTDPNGINILIDPKFVIQTRTPFTGGWCRPQTDGPGLRSGTLIKYAQIQLKNQGSIDEDLYKAIYTDLNWLVGGWETFGCDLWEDIESDNFFWNRMSFYQSLTWGAELAENQGNSDSAQKYKDTAAQILPTILAHFNGSFIAESENRPWDGAVIHALSELNEGVFDLTGKEVAKTIDQLNNLFCTTFPINQIDDDNKIPGILYGRYKGDVYAGGNPWQLLTAVLAETFYKAAQDTLDKKVDKLEESEVKHWRKMLKIEEQFVSSNQLAKKLQNAGTAVMERLWHHTNADDYMISEQIDKFNGEQISALDLTWSYANILTVLKQYTHNESYLNQFE</sequence>
<proteinExistence type="inferred from homology"/>
<evidence type="ECO:0000259" key="11">
    <source>
        <dbReference type="PROSITE" id="PS51448"/>
    </source>
</evidence>
<feature type="domain" description="P-type" evidence="11">
    <location>
        <begin position="18"/>
        <end position="82"/>
    </location>
</feature>
<evidence type="ECO:0000256" key="3">
    <source>
        <dbReference type="ARBA" id="ARBA00012593"/>
    </source>
</evidence>
<keyword evidence="10" id="KW-0732">Signal</keyword>
<dbReference type="InterPro" id="IPR000165">
    <property type="entry name" value="Glucoamylase"/>
</dbReference>
<dbReference type="PANTHER" id="PTHR31616">
    <property type="entry name" value="TREHALASE"/>
    <property type="match status" value="1"/>
</dbReference>
<dbReference type="GO" id="GO:0004339">
    <property type="term" value="F:glucan 1,4-alpha-glucosidase activity"/>
    <property type="evidence" value="ECO:0007669"/>
    <property type="project" value="UniProtKB-EC"/>
</dbReference>
<dbReference type="AlphaFoldDB" id="A0A0V0QBZ6"/>
<dbReference type="GO" id="GO:0000272">
    <property type="term" value="P:polysaccharide catabolic process"/>
    <property type="evidence" value="ECO:0007669"/>
    <property type="project" value="UniProtKB-KW"/>
</dbReference>
<evidence type="ECO:0000313" key="12">
    <source>
        <dbReference type="EMBL" id="KRW99572.1"/>
    </source>
</evidence>
<name>A0A0V0QBZ6_PSEPJ</name>
<evidence type="ECO:0000313" key="13">
    <source>
        <dbReference type="Proteomes" id="UP000054937"/>
    </source>
</evidence>
<keyword evidence="4" id="KW-0378">Hydrolase</keyword>
<organism evidence="12 13">
    <name type="scientific">Pseudocohnilembus persalinus</name>
    <name type="common">Ciliate</name>
    <dbReference type="NCBI Taxonomy" id="266149"/>
    <lineage>
        <taxon>Eukaryota</taxon>
        <taxon>Sar</taxon>
        <taxon>Alveolata</taxon>
        <taxon>Ciliophora</taxon>
        <taxon>Intramacronucleata</taxon>
        <taxon>Oligohymenophorea</taxon>
        <taxon>Scuticociliatia</taxon>
        <taxon>Philasterida</taxon>
        <taxon>Pseudocohnilembidae</taxon>
        <taxon>Pseudocohnilembus</taxon>
    </lineage>
</organism>
<dbReference type="InterPro" id="IPR012341">
    <property type="entry name" value="6hp_glycosidase-like_sf"/>
</dbReference>
<dbReference type="Proteomes" id="UP000054937">
    <property type="component" value="Unassembled WGS sequence"/>
</dbReference>
<evidence type="ECO:0000256" key="7">
    <source>
        <dbReference type="ARBA" id="ARBA00023295"/>
    </source>
</evidence>
<keyword evidence="5 9" id="KW-1015">Disulfide bond</keyword>
<dbReference type="PRINTS" id="PR00736">
    <property type="entry name" value="GLHYDRLASE15"/>
</dbReference>
<feature type="disulfide bond" evidence="9">
    <location>
        <begin position="30"/>
        <end position="45"/>
    </location>
</feature>
<dbReference type="InterPro" id="IPR000519">
    <property type="entry name" value="P_trefoil_dom"/>
</dbReference>
<evidence type="ECO:0000256" key="2">
    <source>
        <dbReference type="ARBA" id="ARBA00006188"/>
    </source>
</evidence>
<keyword evidence="8" id="KW-0624">Polysaccharide degradation</keyword>
<dbReference type="EMBL" id="LDAU01000208">
    <property type="protein sequence ID" value="KRW99572.1"/>
    <property type="molecule type" value="Genomic_DNA"/>
</dbReference>
<evidence type="ECO:0000256" key="9">
    <source>
        <dbReference type="PROSITE-ProRule" id="PRU00779"/>
    </source>
</evidence>
<reference evidence="12 13" key="1">
    <citation type="journal article" date="2015" name="Sci. Rep.">
        <title>Genome of the facultative scuticociliatosis pathogen Pseudocohnilembus persalinus provides insight into its virulence through horizontal gene transfer.</title>
        <authorList>
            <person name="Xiong J."/>
            <person name="Wang G."/>
            <person name="Cheng J."/>
            <person name="Tian M."/>
            <person name="Pan X."/>
            <person name="Warren A."/>
            <person name="Jiang C."/>
            <person name="Yuan D."/>
            <person name="Miao W."/>
        </authorList>
    </citation>
    <scope>NUCLEOTIDE SEQUENCE [LARGE SCALE GENOMIC DNA]</scope>
    <source>
        <strain evidence="12">36N120E</strain>
    </source>
</reference>
<accession>A0A0V0QBZ6</accession>
<evidence type="ECO:0000256" key="8">
    <source>
        <dbReference type="ARBA" id="ARBA00023326"/>
    </source>
</evidence>
<keyword evidence="7 12" id="KW-0326">Glycosidase</keyword>
<evidence type="ECO:0000256" key="5">
    <source>
        <dbReference type="ARBA" id="ARBA00023157"/>
    </source>
</evidence>
<dbReference type="InterPro" id="IPR044913">
    <property type="entry name" value="P_trefoil_dom_sf"/>
</dbReference>
<comment type="caution">
    <text evidence="9">Lacks conserved residue(s) required for the propagation of feature annotation.</text>
</comment>
<protein>
    <recommendedName>
        <fullName evidence="3">glucan 1,4-alpha-glucosidase</fullName>
        <ecNumber evidence="3">3.2.1.3</ecNumber>
    </recommendedName>
</protein>
<dbReference type="InterPro" id="IPR011613">
    <property type="entry name" value="GH15-like"/>
</dbReference>
<dbReference type="InParanoid" id="A0A0V0QBZ6"/>
<dbReference type="Gene3D" id="1.50.10.10">
    <property type="match status" value="1"/>
</dbReference>
<dbReference type="Pfam" id="PF00088">
    <property type="entry name" value="Trefoil"/>
    <property type="match status" value="1"/>
</dbReference>
<feature type="chain" id="PRO_5006867392" description="glucan 1,4-alpha-glucosidase" evidence="10">
    <location>
        <begin position="18"/>
        <end position="513"/>
    </location>
</feature>
<dbReference type="SMART" id="SM00018">
    <property type="entry name" value="PD"/>
    <property type="match status" value="1"/>
</dbReference>
<dbReference type="SUPFAM" id="SSF57492">
    <property type="entry name" value="Trefoil"/>
    <property type="match status" value="1"/>
</dbReference>
<gene>
    <name evidence="12" type="ORF">PPERSA_13152</name>
</gene>